<name>A0AA40M2U6_CLONO</name>
<evidence type="ECO:0000313" key="2">
    <source>
        <dbReference type="Proteomes" id="UP000027770"/>
    </source>
</evidence>
<comment type="caution">
    <text evidence="1">The sequence shown here is derived from an EMBL/GenBank/DDBJ whole genome shotgun (WGS) entry which is preliminary data.</text>
</comment>
<keyword evidence="2" id="KW-1185">Reference proteome</keyword>
<dbReference type="RefSeq" id="WP_039218660.1">
    <property type="nucleotide sequence ID" value="NZ_JENW01000042.1"/>
</dbReference>
<reference evidence="1 2" key="1">
    <citation type="submission" date="2014-02" db="EMBL/GenBank/DDBJ databases">
        <title>Plasmidome dynamics in the species complex Clostridium novyi sensu lato converts strains of independent lineages into distinctly different pathogens.</title>
        <authorList>
            <person name="Skarin H."/>
            <person name="Segerman B."/>
        </authorList>
    </citation>
    <scope>NUCLEOTIDE SEQUENCE [LARGE SCALE GENOMIC DNA]</scope>
    <source>
        <strain evidence="1 2">ATCC 27606</strain>
    </source>
</reference>
<organism evidence="1 2">
    <name type="scientific">Clostridium novyi B str. ATCC 27606</name>
    <dbReference type="NCBI Taxonomy" id="1443123"/>
    <lineage>
        <taxon>Bacteria</taxon>
        <taxon>Bacillati</taxon>
        <taxon>Bacillota</taxon>
        <taxon>Clostridia</taxon>
        <taxon>Eubacteriales</taxon>
        <taxon>Clostridiaceae</taxon>
        <taxon>Clostridium</taxon>
    </lineage>
</organism>
<evidence type="ECO:0000313" key="1">
    <source>
        <dbReference type="EMBL" id="KEI16790.1"/>
    </source>
</evidence>
<dbReference type="Gene3D" id="2.60.40.3440">
    <property type="match status" value="1"/>
</dbReference>
<dbReference type="Proteomes" id="UP000027770">
    <property type="component" value="Unassembled WGS sequence"/>
</dbReference>
<gene>
    <name evidence="1" type="ORF">Z959_08855</name>
</gene>
<proteinExistence type="predicted"/>
<accession>A0AA40M2U6</accession>
<dbReference type="EMBL" id="JENW01000042">
    <property type="protein sequence ID" value="KEI16790.1"/>
    <property type="molecule type" value="Genomic_DNA"/>
</dbReference>
<dbReference type="AlphaFoldDB" id="A0AA40M2U6"/>
<protein>
    <submittedName>
        <fullName evidence="1">Calcium-binding protein</fullName>
    </submittedName>
</protein>
<sequence length="122" mass="13547">MSNNLTIYENNIDNRATIFNPISSNFDEVTYKNFPVTGSILSVNPTDGVLTYTIETPPTNGFVKIDLDGNWVYTPKINFIGIDSFSVNIANESNGSTISTVNILVKDFPQSFDSLNCCCRNY</sequence>
<dbReference type="Pfam" id="PF17963">
    <property type="entry name" value="Big_9"/>
    <property type="match status" value="1"/>
</dbReference>